<dbReference type="GO" id="GO:0007155">
    <property type="term" value="P:cell adhesion"/>
    <property type="evidence" value="ECO:0007669"/>
    <property type="project" value="InterPro"/>
</dbReference>
<comment type="similarity">
    <text evidence="1">Belongs to the N-Me-Phe pilin family.</text>
</comment>
<dbReference type="HOGENOM" id="CLU_844156_0_0_6"/>
<keyword evidence="2" id="KW-1133">Transmembrane helix</keyword>
<protein>
    <recommendedName>
        <fullName evidence="3">Zinc-ribbon domain-containing protein</fullName>
    </recommendedName>
</protein>
<feature type="domain" description="Zinc-ribbon" evidence="3">
    <location>
        <begin position="2"/>
        <end position="21"/>
    </location>
</feature>
<dbReference type="OrthoDB" id="5918848at2"/>
<reference evidence="4 5" key="1">
    <citation type="journal article" date="2011" name="J. Bacteriol.">
        <title>Draft genome sequence of the chemolithoheterotrophic, halophilic methylotroph Methylophaga thiooxydans DMS010.</title>
        <authorList>
            <person name="Boden R."/>
            <person name="Ferriera S."/>
            <person name="Johnson J."/>
            <person name="Kelly D.P."/>
            <person name="Murrell J.C."/>
            <person name="Schafer H."/>
        </authorList>
    </citation>
    <scope>NUCLEOTIDE SEQUENCE [LARGE SCALE GENOMIC DNA]</scope>
    <source>
        <strain evidence="4 5">DMS010</strain>
    </source>
</reference>
<accession>C0N6G2</accession>
<dbReference type="Proteomes" id="UP000004679">
    <property type="component" value="Unassembled WGS sequence"/>
</dbReference>
<evidence type="ECO:0000313" key="5">
    <source>
        <dbReference type="Proteomes" id="UP000004679"/>
    </source>
</evidence>
<feature type="transmembrane region" description="Helical" evidence="2">
    <location>
        <begin position="145"/>
        <end position="164"/>
    </location>
</feature>
<keyword evidence="2" id="KW-0472">Membrane</keyword>
<feature type="transmembrane region" description="Helical" evidence="2">
    <location>
        <begin position="197"/>
        <end position="222"/>
    </location>
</feature>
<dbReference type="InterPro" id="IPR001082">
    <property type="entry name" value="Pilin"/>
</dbReference>
<evidence type="ECO:0000256" key="1">
    <source>
        <dbReference type="ARBA" id="ARBA00005233"/>
    </source>
</evidence>
<dbReference type="Pfam" id="PF00114">
    <property type="entry name" value="Pilin"/>
    <property type="match status" value="1"/>
</dbReference>
<organism evidence="4 5">
    <name type="scientific">Methylophaga thiooxydans DMS010</name>
    <dbReference type="NCBI Taxonomy" id="637616"/>
    <lineage>
        <taxon>Bacteria</taxon>
        <taxon>Pseudomonadati</taxon>
        <taxon>Pseudomonadota</taxon>
        <taxon>Gammaproteobacteria</taxon>
        <taxon>Thiotrichales</taxon>
        <taxon>Piscirickettsiaceae</taxon>
        <taxon>Methylophaga</taxon>
    </lineage>
</organism>
<evidence type="ECO:0000259" key="3">
    <source>
        <dbReference type="Pfam" id="PF13240"/>
    </source>
</evidence>
<dbReference type="Gene3D" id="3.30.700.10">
    <property type="entry name" value="Glycoprotein, Type 4 Pilin"/>
    <property type="match status" value="1"/>
</dbReference>
<name>C0N6G2_9GAMM</name>
<sequence length="329" mass="37185">MFCTQCGEQLADSARFCFNCGEATQKTDLSLADDREPKIVMSQRDNLEVSEGAEPEPIINTKDALYHAAIGHKYEDYYRDGFDRFAREGNTGASWNWPAFFFSLYWMLYRKMWYPAAGYFLAGILITIIALPTAKDGAGVTTVDIVYLVGAFIIFPMYANALYYKKCNELIATARFNHPNPNEQLSYLKRKGRTSSIVWVLIALCVVLTLLGILGAITVPAYQDYSTRTHVQNAYNSSNEVTKAFKEYYERNQTIPQRLEQLFIGPQHIPNSLLKLDPDNGQITVSMYAGDLNGEALVLTPYLDNNQQIFWECKAAGISQRYLPNACSQ</sequence>
<feature type="transmembrane region" description="Helical" evidence="2">
    <location>
        <begin position="112"/>
        <end position="133"/>
    </location>
</feature>
<evidence type="ECO:0000256" key="2">
    <source>
        <dbReference type="SAM" id="Phobius"/>
    </source>
</evidence>
<dbReference type="InterPro" id="IPR045584">
    <property type="entry name" value="Pilin-like"/>
</dbReference>
<dbReference type="Pfam" id="PF10947">
    <property type="entry name" value="DUF2628"/>
    <property type="match status" value="1"/>
</dbReference>
<gene>
    <name evidence="4" type="ORF">MDMS009_2055</name>
</gene>
<dbReference type="InterPro" id="IPR024399">
    <property type="entry name" value="DUF2628"/>
</dbReference>
<dbReference type="SUPFAM" id="SSF54523">
    <property type="entry name" value="Pili subunits"/>
    <property type="match status" value="1"/>
</dbReference>
<dbReference type="GO" id="GO:0009289">
    <property type="term" value="C:pilus"/>
    <property type="evidence" value="ECO:0007669"/>
    <property type="project" value="InterPro"/>
</dbReference>
<dbReference type="InterPro" id="IPR026870">
    <property type="entry name" value="Zinc_ribbon_dom"/>
</dbReference>
<dbReference type="EMBL" id="GG657899">
    <property type="protein sequence ID" value="EEF79468.1"/>
    <property type="molecule type" value="Genomic_DNA"/>
</dbReference>
<proteinExistence type="inferred from homology"/>
<keyword evidence="2" id="KW-0812">Transmembrane</keyword>
<keyword evidence="5" id="KW-1185">Reference proteome</keyword>
<dbReference type="AlphaFoldDB" id="C0N6G2"/>
<dbReference type="Pfam" id="PF13240">
    <property type="entry name" value="Zn_Ribbon_1"/>
    <property type="match status" value="1"/>
</dbReference>
<evidence type="ECO:0000313" key="4">
    <source>
        <dbReference type="EMBL" id="EEF79468.1"/>
    </source>
</evidence>